<dbReference type="InterPro" id="IPR028098">
    <property type="entry name" value="Glyco_trans_4-like_N"/>
</dbReference>
<dbReference type="RefSeq" id="WP_183402493.1">
    <property type="nucleotide sequence ID" value="NZ_JACHGG010000001.1"/>
</dbReference>
<evidence type="ECO:0000313" key="4">
    <source>
        <dbReference type="Proteomes" id="UP000532746"/>
    </source>
</evidence>
<dbReference type="GO" id="GO:0016757">
    <property type="term" value="F:glycosyltransferase activity"/>
    <property type="evidence" value="ECO:0007669"/>
    <property type="project" value="UniProtKB-ARBA"/>
</dbReference>
<dbReference type="SUPFAM" id="SSF53756">
    <property type="entry name" value="UDP-Glycosyltransferase/glycogen phosphorylase"/>
    <property type="match status" value="1"/>
</dbReference>
<organism evidence="3 4">
    <name type="scientific">Hymenobacter luteus</name>
    <dbReference type="NCBI Taxonomy" id="1411122"/>
    <lineage>
        <taxon>Bacteria</taxon>
        <taxon>Pseudomonadati</taxon>
        <taxon>Bacteroidota</taxon>
        <taxon>Cytophagia</taxon>
        <taxon>Cytophagales</taxon>
        <taxon>Hymenobacteraceae</taxon>
        <taxon>Hymenobacter</taxon>
    </lineage>
</organism>
<evidence type="ECO:0000256" key="1">
    <source>
        <dbReference type="SAM" id="MobiDB-lite"/>
    </source>
</evidence>
<comment type="caution">
    <text evidence="3">The sequence shown here is derived from an EMBL/GenBank/DDBJ whole genome shotgun (WGS) entry which is preliminary data.</text>
</comment>
<name>A0A7W9SWL4_9BACT</name>
<keyword evidence="4" id="KW-1185">Reference proteome</keyword>
<sequence length="371" mass="39224">MISAPFSVLLLGWDEAPRTGELSAPGIRSLVQALAPRLPLSVMVPRLPHPPFATLPTTRLTALAALTPAEAAAPRPRPDQRPGAWQRPAAPYLGAAEVAAADSGPTSYLAASDGTWQSPAAPYLGATPASASLPVDLTIAVLPEASPAAAQMEASADFPTPAAAPDPTPVTELSASELLLNEDEFAGEAVEPDATEAADLTTEPTPPPVTPPQLATLPEALASLAEEQPAAADLNFQVIQYARFATRRALLEDFSVIYAADWTTWLAAMEIRQQTGRPLVLHVHSLAQDRTTPADRGWALALERLALRRADVVLAATEQVAERLLSCYAYLAPRLQVLDPADTETLHTTLHQLGNGLPVRQLPSPFFSPTA</sequence>
<feature type="region of interest" description="Disordered" evidence="1">
    <location>
        <begin position="68"/>
        <end position="87"/>
    </location>
</feature>
<accession>A0A7W9SWL4</accession>
<gene>
    <name evidence="3" type="ORF">HNQ93_000050</name>
</gene>
<dbReference type="Proteomes" id="UP000532746">
    <property type="component" value="Unassembled WGS sequence"/>
</dbReference>
<evidence type="ECO:0000259" key="2">
    <source>
        <dbReference type="Pfam" id="PF13579"/>
    </source>
</evidence>
<reference evidence="3 4" key="1">
    <citation type="submission" date="2020-08" db="EMBL/GenBank/DDBJ databases">
        <title>Genomic Encyclopedia of Type Strains, Phase IV (KMG-IV): sequencing the most valuable type-strain genomes for metagenomic binning, comparative biology and taxonomic classification.</title>
        <authorList>
            <person name="Goeker M."/>
        </authorList>
    </citation>
    <scope>NUCLEOTIDE SEQUENCE [LARGE SCALE GENOMIC DNA]</scope>
    <source>
        <strain evidence="3 4">DSM 26718</strain>
    </source>
</reference>
<evidence type="ECO:0000313" key="3">
    <source>
        <dbReference type="EMBL" id="MBB6057220.1"/>
    </source>
</evidence>
<feature type="domain" description="Glycosyltransferase subfamily 4-like N-terminal" evidence="2">
    <location>
        <begin position="234"/>
        <end position="326"/>
    </location>
</feature>
<proteinExistence type="predicted"/>
<protein>
    <recommendedName>
        <fullName evidence="2">Glycosyltransferase subfamily 4-like N-terminal domain-containing protein</fullName>
    </recommendedName>
</protein>
<dbReference type="Gene3D" id="3.40.50.2000">
    <property type="entry name" value="Glycogen Phosphorylase B"/>
    <property type="match status" value="1"/>
</dbReference>
<dbReference type="AlphaFoldDB" id="A0A7W9SWL4"/>
<dbReference type="EMBL" id="JACHGG010000001">
    <property type="protein sequence ID" value="MBB6057220.1"/>
    <property type="molecule type" value="Genomic_DNA"/>
</dbReference>
<dbReference type="Pfam" id="PF13579">
    <property type="entry name" value="Glyco_trans_4_4"/>
    <property type="match status" value="1"/>
</dbReference>